<dbReference type="SUPFAM" id="SSF49899">
    <property type="entry name" value="Concanavalin A-like lectins/glucanases"/>
    <property type="match status" value="1"/>
</dbReference>
<dbReference type="PANTHER" id="PTHR12245">
    <property type="entry name" value="SPRY DOMAIN CONTAINING SOCS BOX PROTEIN"/>
    <property type="match status" value="1"/>
</dbReference>
<feature type="domain" description="B30.2/SPRY" evidence="3">
    <location>
        <begin position="61"/>
        <end position="251"/>
    </location>
</feature>
<proteinExistence type="predicted"/>
<dbReference type="InterPro" id="IPR043136">
    <property type="entry name" value="B30.2/SPRY_sf"/>
</dbReference>
<dbReference type="InterPro" id="IPR013320">
    <property type="entry name" value="ConA-like_dom_sf"/>
</dbReference>
<dbReference type="SMART" id="SM00449">
    <property type="entry name" value="SPRY"/>
    <property type="match status" value="1"/>
</dbReference>
<dbReference type="PROSITE" id="PS50188">
    <property type="entry name" value="B302_SPRY"/>
    <property type="match status" value="1"/>
</dbReference>
<evidence type="ECO:0000256" key="1">
    <source>
        <dbReference type="SAM" id="Phobius"/>
    </source>
</evidence>
<dbReference type="InterPro" id="IPR003877">
    <property type="entry name" value="SPRY_dom"/>
</dbReference>
<sequence length="291" mass="30889">MDGTFIPVLIGILLLNGASGHGTDRAASFDEPVTSWQGFQTIGGLVLLLTMIALVALCAHSAVHVGDPIPAWVLQIQHDRAVDVGMASCSPGIGIANHNTITRHRKGHFETDGARWGVALSKGKHVFEIVWPNVARDATATVGVGTEEAPLYVKPRDPLVGGNRHSWGYDIARCKALHKKEILATYPATKSVPDKFYLYVDCDSGSIALGTDGVYWGARVLFPISALPVYPMLGIVCEGAHVTMTYRGSAYAGGPSAVMSGMPSVDLYPPGKAGYPPQKAGYQPPGSSLHF</sequence>
<feature type="transmembrane region" description="Helical" evidence="1">
    <location>
        <begin position="36"/>
        <end position="59"/>
    </location>
</feature>
<feature type="chain" id="PRO_5046958916" evidence="2">
    <location>
        <begin position="21"/>
        <end position="291"/>
    </location>
</feature>
<accession>A0ABY7DH86</accession>
<evidence type="ECO:0000313" key="5">
    <source>
        <dbReference type="Proteomes" id="UP001164746"/>
    </source>
</evidence>
<keyword evidence="2" id="KW-0732">Signal</keyword>
<feature type="signal peptide" evidence="2">
    <location>
        <begin position="1"/>
        <end position="20"/>
    </location>
</feature>
<evidence type="ECO:0000259" key="3">
    <source>
        <dbReference type="PROSITE" id="PS50188"/>
    </source>
</evidence>
<dbReference type="InterPro" id="IPR050672">
    <property type="entry name" value="FBXO45-Fsn/SPSB_families"/>
</dbReference>
<gene>
    <name evidence="4" type="ORF">MAR_029741</name>
</gene>
<keyword evidence="1" id="KW-0812">Transmembrane</keyword>
<dbReference type="EMBL" id="CP111013">
    <property type="protein sequence ID" value="WAQ97051.1"/>
    <property type="molecule type" value="Genomic_DNA"/>
</dbReference>
<keyword evidence="5" id="KW-1185">Reference proteome</keyword>
<keyword evidence="1" id="KW-1133">Transmembrane helix</keyword>
<dbReference type="InterPro" id="IPR001870">
    <property type="entry name" value="B30.2/SPRY"/>
</dbReference>
<dbReference type="Gene3D" id="2.60.120.920">
    <property type="match status" value="1"/>
</dbReference>
<evidence type="ECO:0000313" key="4">
    <source>
        <dbReference type="EMBL" id="WAQ97051.1"/>
    </source>
</evidence>
<protein>
    <submittedName>
        <fullName evidence="4">GUS-like protein</fullName>
    </submittedName>
</protein>
<name>A0ABY7DH86_MYAAR</name>
<reference evidence="4" key="1">
    <citation type="submission" date="2022-11" db="EMBL/GenBank/DDBJ databases">
        <title>Centuries of genome instability and evolution in soft-shell clam transmissible cancer (bioRxiv).</title>
        <authorList>
            <person name="Hart S.F.M."/>
            <person name="Yonemitsu M.A."/>
            <person name="Giersch R.M."/>
            <person name="Beal B.F."/>
            <person name="Arriagada G."/>
            <person name="Davis B.W."/>
            <person name="Ostrander E.A."/>
            <person name="Goff S.P."/>
            <person name="Metzger M.J."/>
        </authorList>
    </citation>
    <scope>NUCLEOTIDE SEQUENCE</scope>
    <source>
        <strain evidence="4">MELC-2E11</strain>
        <tissue evidence="4">Siphon/mantle</tissue>
    </source>
</reference>
<organism evidence="4 5">
    <name type="scientific">Mya arenaria</name>
    <name type="common">Soft-shell clam</name>
    <dbReference type="NCBI Taxonomy" id="6604"/>
    <lineage>
        <taxon>Eukaryota</taxon>
        <taxon>Metazoa</taxon>
        <taxon>Spiralia</taxon>
        <taxon>Lophotrochozoa</taxon>
        <taxon>Mollusca</taxon>
        <taxon>Bivalvia</taxon>
        <taxon>Autobranchia</taxon>
        <taxon>Heteroconchia</taxon>
        <taxon>Euheterodonta</taxon>
        <taxon>Imparidentia</taxon>
        <taxon>Neoheterodontei</taxon>
        <taxon>Myida</taxon>
        <taxon>Myoidea</taxon>
        <taxon>Myidae</taxon>
        <taxon>Mya</taxon>
    </lineage>
</organism>
<dbReference type="PANTHER" id="PTHR12245:SF11">
    <property type="entry name" value="PROTEIN GUSTAVUS"/>
    <property type="match status" value="1"/>
</dbReference>
<evidence type="ECO:0000256" key="2">
    <source>
        <dbReference type="SAM" id="SignalP"/>
    </source>
</evidence>
<keyword evidence="1" id="KW-0472">Membrane</keyword>
<dbReference type="Proteomes" id="UP001164746">
    <property type="component" value="Chromosome 2"/>
</dbReference>